<gene>
    <name evidence="1" type="ORF">LSP00402_LOCUS4939</name>
</gene>
<dbReference type="EMBL" id="HBHP01007925">
    <property type="protein sequence ID" value="CAD9753917.1"/>
    <property type="molecule type" value="Transcribed_RNA"/>
</dbReference>
<organism evidence="1">
    <name type="scientific">Lotharella oceanica</name>
    <dbReference type="NCBI Taxonomy" id="641309"/>
    <lineage>
        <taxon>Eukaryota</taxon>
        <taxon>Sar</taxon>
        <taxon>Rhizaria</taxon>
        <taxon>Cercozoa</taxon>
        <taxon>Chlorarachniophyceae</taxon>
        <taxon>Lotharella</taxon>
    </lineage>
</organism>
<evidence type="ECO:0000313" key="1">
    <source>
        <dbReference type="EMBL" id="CAD9753917.1"/>
    </source>
</evidence>
<name>A0A7S2TLH3_9EUKA</name>
<sequence length="145" mass="16854">MKRPLEELGIQGEDLKNSKALEDFIQYLQDKEVHEMCLYKQALKRAFVMNLDDYDDPLRDIDLSVLYPNAKEYQNLSLDPTRSHRRDQELRLNNVLNNLSLKSIEKQLDTLHDFLKVVRDDMTAQLQKIAADDDLDGGPLRLPGQ</sequence>
<proteinExistence type="predicted"/>
<accession>A0A7S2TLH3</accession>
<reference evidence="1" key="1">
    <citation type="submission" date="2021-01" db="EMBL/GenBank/DDBJ databases">
        <authorList>
            <person name="Corre E."/>
            <person name="Pelletier E."/>
            <person name="Niang G."/>
            <person name="Scheremetjew M."/>
            <person name="Finn R."/>
            <person name="Kale V."/>
            <person name="Holt S."/>
            <person name="Cochrane G."/>
            <person name="Meng A."/>
            <person name="Brown T."/>
            <person name="Cohen L."/>
        </authorList>
    </citation>
    <scope>NUCLEOTIDE SEQUENCE</scope>
    <source>
        <strain evidence="1">CCMP622</strain>
    </source>
</reference>
<protein>
    <submittedName>
        <fullName evidence="1">Uncharacterized protein</fullName>
    </submittedName>
</protein>
<dbReference type="AlphaFoldDB" id="A0A7S2TLH3"/>